<gene>
    <name evidence="2" type="ordered locus">BAbS19_II04820</name>
</gene>
<dbReference type="HOGENOM" id="CLU_178481_3_1_5"/>
<evidence type="ECO:0000259" key="1">
    <source>
        <dbReference type="Pfam" id="PF06568"/>
    </source>
</evidence>
<dbReference type="KEGG" id="bmc:BAbS19_II04820"/>
<dbReference type="EMBL" id="CP000888">
    <property type="protein sequence ID" value="ACD73979.1"/>
    <property type="molecule type" value="Genomic_DNA"/>
</dbReference>
<protein>
    <recommendedName>
        <fullName evidence="1">YjiS-like domain-containing protein</fullName>
    </recommendedName>
</protein>
<evidence type="ECO:0000313" key="3">
    <source>
        <dbReference type="Proteomes" id="UP000002565"/>
    </source>
</evidence>
<name>A0A0F6AUG9_BRUA1</name>
<proteinExistence type="predicted"/>
<dbReference type="AlphaFoldDB" id="A0A0F6AUG9"/>
<accession>A0A0F6AUG9</accession>
<reference evidence="2 3" key="1">
    <citation type="journal article" date="2008" name="PLoS ONE">
        <title>Genome sequence of Brucella abortus vaccine strain S19 compared to virulent strains yields candidate virulence genes.</title>
        <authorList>
            <person name="Crasta O.R."/>
            <person name="Folkerts O."/>
            <person name="Fei Z."/>
            <person name="Mane S.P."/>
            <person name="Evans C."/>
            <person name="Martino-Catt S."/>
            <person name="Bricker B."/>
            <person name="Yu G."/>
            <person name="Du L."/>
            <person name="Sobral B.W."/>
        </authorList>
    </citation>
    <scope>NUCLEOTIDE SEQUENCE [LARGE SCALE GENOMIC DNA]</scope>
    <source>
        <strain evidence="2 3">S19</strain>
    </source>
</reference>
<feature type="domain" description="YjiS-like" evidence="1">
    <location>
        <begin position="7"/>
        <end position="42"/>
    </location>
</feature>
<evidence type="ECO:0000313" key="2">
    <source>
        <dbReference type="EMBL" id="ACD73979.1"/>
    </source>
</evidence>
<dbReference type="Proteomes" id="UP000002565">
    <property type="component" value="Chromosome 2"/>
</dbReference>
<dbReference type="InterPro" id="IPR009506">
    <property type="entry name" value="YjiS-like"/>
</dbReference>
<sequence length="52" mass="6187">MVRKMNLIRSYNNWRRYRNTVNELSRLSPRELNDLGILPSEIPFVARKAAAR</sequence>
<dbReference type="Pfam" id="PF06568">
    <property type="entry name" value="YjiS-like"/>
    <property type="match status" value="1"/>
</dbReference>
<organism evidence="2 3">
    <name type="scientific">Brucella abortus (strain S19)</name>
    <dbReference type="NCBI Taxonomy" id="430066"/>
    <lineage>
        <taxon>Bacteria</taxon>
        <taxon>Pseudomonadati</taxon>
        <taxon>Pseudomonadota</taxon>
        <taxon>Alphaproteobacteria</taxon>
        <taxon>Hyphomicrobiales</taxon>
        <taxon>Brucellaceae</taxon>
        <taxon>Brucella/Ochrobactrum group</taxon>
        <taxon>Brucella</taxon>
    </lineage>
</organism>